<evidence type="ECO:0000259" key="13">
    <source>
        <dbReference type="Pfam" id="PF02558"/>
    </source>
</evidence>
<protein>
    <recommendedName>
        <fullName evidence="4 11">2-dehydropantoate 2-reductase</fullName>
        <ecNumber evidence="3 11">1.1.1.169</ecNumber>
    </recommendedName>
    <alternativeName>
        <fullName evidence="7 11">Ketopantoate reductase</fullName>
    </alternativeName>
</protein>
<accession>A0A7J3ZKB6</accession>
<dbReference type="InterPro" id="IPR003710">
    <property type="entry name" value="ApbA"/>
</dbReference>
<evidence type="ECO:0000256" key="9">
    <source>
        <dbReference type="ARBA" id="ARBA00048196"/>
    </source>
</evidence>
<dbReference type="NCBIfam" id="TIGR00745">
    <property type="entry name" value="apbA_panE"/>
    <property type="match status" value="1"/>
</dbReference>
<gene>
    <name evidence="15" type="ORF">ENM78_02615</name>
</gene>
<dbReference type="GO" id="GO:0015937">
    <property type="term" value="P:coenzyme A biosynthetic process"/>
    <property type="evidence" value="ECO:0007669"/>
    <property type="project" value="UniProtKB-UniPathway"/>
</dbReference>
<keyword evidence="11" id="KW-0173">Coenzyme A biosynthesis</keyword>
<evidence type="ECO:0000256" key="6">
    <source>
        <dbReference type="ARBA" id="ARBA00023002"/>
    </source>
</evidence>
<evidence type="ECO:0000256" key="8">
    <source>
        <dbReference type="ARBA" id="ARBA00047506"/>
    </source>
</evidence>
<dbReference type="PANTHER" id="PTHR43765">
    <property type="entry name" value="2-DEHYDROPANTOATE 2-REDUCTASE-RELATED"/>
    <property type="match status" value="1"/>
</dbReference>
<dbReference type="GO" id="GO:0050661">
    <property type="term" value="F:NADP binding"/>
    <property type="evidence" value="ECO:0007669"/>
    <property type="project" value="TreeGrafter"/>
</dbReference>
<evidence type="ECO:0000256" key="1">
    <source>
        <dbReference type="ARBA" id="ARBA00004724"/>
    </source>
</evidence>
<evidence type="ECO:0000256" key="5">
    <source>
        <dbReference type="ARBA" id="ARBA00022857"/>
    </source>
</evidence>
<dbReference type="Gene3D" id="3.40.50.720">
    <property type="entry name" value="NAD(P)-binding Rossmann-like Domain"/>
    <property type="match status" value="1"/>
</dbReference>
<comment type="pathway">
    <text evidence="1 11">Cofactor biosynthesis; coenzyme A biosynthesis.</text>
</comment>
<sequence length="311" mass="34455">MALKHFEYCVVGLGSIGVLTYYFLRDMHPLAVTRRIDAPKEIEVDLLWHGRTVFKSRVAAYPPDWDFECRKAIVAVKAYDLERTLTQISSKVESAVLLQNGIGIREMALRILGEDRLVRAIVTYGAVKRGEFSSELRSEGKYYIGVYSRSAMEAASRLAGDLAGGGANVELVEDIQGFEWLKLVVNAAINPLTALLRASNRVVVESEHAWRVAVMAAEEVVAVAKKLGVKLPVDDPIAYLRHAAEAFKENVSSMAQDVASGRRTEIDFINGAVVRLARSVGVPARVNETLYNMIKVIEENSTVLHDTRWHG</sequence>
<keyword evidence="6 11" id="KW-0560">Oxidoreductase</keyword>
<keyword evidence="12" id="KW-0472">Membrane</keyword>
<dbReference type="GO" id="GO:0005737">
    <property type="term" value="C:cytoplasm"/>
    <property type="evidence" value="ECO:0007669"/>
    <property type="project" value="TreeGrafter"/>
</dbReference>
<dbReference type="GO" id="GO:0008677">
    <property type="term" value="F:2-dehydropantoate 2-reductase activity"/>
    <property type="evidence" value="ECO:0007669"/>
    <property type="project" value="UniProtKB-EC"/>
</dbReference>
<evidence type="ECO:0000256" key="7">
    <source>
        <dbReference type="ARBA" id="ARBA00032024"/>
    </source>
</evidence>
<dbReference type="SUPFAM" id="SSF51735">
    <property type="entry name" value="NAD(P)-binding Rossmann-fold domains"/>
    <property type="match status" value="1"/>
</dbReference>
<evidence type="ECO:0000313" key="15">
    <source>
        <dbReference type="EMBL" id="HHQ80342.1"/>
    </source>
</evidence>
<comment type="function">
    <text evidence="11">Catalyzes the NADPH-dependent reduction of ketopantoate into pantoic acid.</text>
</comment>
<keyword evidence="12" id="KW-0812">Transmembrane</keyword>
<dbReference type="InterPro" id="IPR008927">
    <property type="entry name" value="6-PGluconate_DH-like_C_sf"/>
</dbReference>
<dbReference type="InterPro" id="IPR013328">
    <property type="entry name" value="6PGD_dom2"/>
</dbReference>
<feature type="domain" description="Ketopantoate reductase N-terminal" evidence="13">
    <location>
        <begin position="8"/>
        <end position="147"/>
    </location>
</feature>
<dbReference type="EC" id="1.1.1.169" evidence="3 11"/>
<evidence type="ECO:0000256" key="11">
    <source>
        <dbReference type="RuleBase" id="RU362068"/>
    </source>
</evidence>
<dbReference type="InterPro" id="IPR013752">
    <property type="entry name" value="KPA_reductase"/>
</dbReference>
<name>A0A7J3ZKB6_9CREN</name>
<dbReference type="PANTHER" id="PTHR43765:SF2">
    <property type="entry name" value="2-DEHYDROPANTOATE 2-REDUCTASE"/>
    <property type="match status" value="1"/>
</dbReference>
<dbReference type="Gene3D" id="1.10.1040.10">
    <property type="entry name" value="N-(1-d-carboxylethyl)-l-norvaline Dehydrogenase, domain 2"/>
    <property type="match status" value="1"/>
</dbReference>
<proteinExistence type="inferred from homology"/>
<evidence type="ECO:0000259" key="14">
    <source>
        <dbReference type="Pfam" id="PF08546"/>
    </source>
</evidence>
<dbReference type="Pfam" id="PF02558">
    <property type="entry name" value="ApbA"/>
    <property type="match status" value="1"/>
</dbReference>
<evidence type="ECO:0000256" key="10">
    <source>
        <dbReference type="ARBA" id="ARBA00056765"/>
    </source>
</evidence>
<dbReference type="GO" id="GO:0015940">
    <property type="term" value="P:pantothenate biosynthetic process"/>
    <property type="evidence" value="ECO:0007669"/>
    <property type="project" value="InterPro"/>
</dbReference>
<comment type="similarity">
    <text evidence="2 11">Belongs to the ketopantoate reductase family.</text>
</comment>
<comment type="catalytic activity">
    <reaction evidence="8">
        <text>(R)-pantoate + NADP(+) = 2-dehydropantoate + NADPH + H(+)</text>
        <dbReference type="Rhea" id="RHEA:16233"/>
        <dbReference type="ChEBI" id="CHEBI:11561"/>
        <dbReference type="ChEBI" id="CHEBI:15378"/>
        <dbReference type="ChEBI" id="CHEBI:15980"/>
        <dbReference type="ChEBI" id="CHEBI:57783"/>
        <dbReference type="ChEBI" id="CHEBI:58349"/>
        <dbReference type="EC" id="1.1.1.169"/>
    </reaction>
    <physiologicalReaction direction="right-to-left" evidence="8">
        <dbReference type="Rhea" id="RHEA:16235"/>
    </physiologicalReaction>
</comment>
<evidence type="ECO:0000256" key="12">
    <source>
        <dbReference type="SAM" id="Phobius"/>
    </source>
</evidence>
<keyword evidence="12" id="KW-1133">Transmembrane helix</keyword>
<comment type="catalytic activity">
    <reaction evidence="9">
        <text>(R)-pantoate + NAD(+) = 2-dehydropantoate + NADH + H(+)</text>
        <dbReference type="Rhea" id="RHEA:61292"/>
        <dbReference type="ChEBI" id="CHEBI:11561"/>
        <dbReference type="ChEBI" id="CHEBI:15378"/>
        <dbReference type="ChEBI" id="CHEBI:15980"/>
        <dbReference type="ChEBI" id="CHEBI:57540"/>
        <dbReference type="ChEBI" id="CHEBI:57945"/>
    </reaction>
    <physiologicalReaction direction="right-to-left" evidence="9">
        <dbReference type="Rhea" id="RHEA:61294"/>
    </physiologicalReaction>
</comment>
<keyword evidence="5 11" id="KW-0521">NADP</keyword>
<reference evidence="15" key="1">
    <citation type="journal article" date="2020" name="mSystems">
        <title>Genome- and Community-Level Interaction Insights into Carbon Utilization and Element Cycling Functions of Hydrothermarchaeota in Hydrothermal Sediment.</title>
        <authorList>
            <person name="Zhou Z."/>
            <person name="Liu Y."/>
            <person name="Xu W."/>
            <person name="Pan J."/>
            <person name="Luo Z.H."/>
            <person name="Li M."/>
        </authorList>
    </citation>
    <scope>NUCLEOTIDE SEQUENCE [LARGE SCALE GENOMIC DNA]</scope>
    <source>
        <strain evidence="15">SpSt-1116</strain>
    </source>
</reference>
<dbReference type="UniPathway" id="UPA00241"/>
<dbReference type="FunFam" id="1.10.1040.10:FF:000017">
    <property type="entry name" value="2-dehydropantoate 2-reductase"/>
    <property type="match status" value="1"/>
</dbReference>
<evidence type="ECO:0000256" key="4">
    <source>
        <dbReference type="ARBA" id="ARBA00019465"/>
    </source>
</evidence>
<dbReference type="SUPFAM" id="SSF48179">
    <property type="entry name" value="6-phosphogluconate dehydrogenase C-terminal domain-like"/>
    <property type="match status" value="1"/>
</dbReference>
<dbReference type="InterPro" id="IPR036291">
    <property type="entry name" value="NAD(P)-bd_dom_sf"/>
</dbReference>
<feature type="transmembrane region" description="Helical" evidence="12">
    <location>
        <begin position="6"/>
        <end position="24"/>
    </location>
</feature>
<organism evidence="15">
    <name type="scientific">Fervidicoccus fontis</name>
    <dbReference type="NCBI Taxonomy" id="683846"/>
    <lineage>
        <taxon>Archaea</taxon>
        <taxon>Thermoproteota</taxon>
        <taxon>Thermoprotei</taxon>
        <taxon>Fervidicoccales</taxon>
        <taxon>Fervidicoccaceae</taxon>
        <taxon>Fervidicoccus</taxon>
    </lineage>
</organism>
<comment type="function">
    <text evidence="10">Catalyzes the NAD(P)H-dependent reduction of ketopantoate into pantoic acid.</text>
</comment>
<dbReference type="InterPro" id="IPR050838">
    <property type="entry name" value="Ketopantoate_reductase"/>
</dbReference>
<evidence type="ECO:0000256" key="3">
    <source>
        <dbReference type="ARBA" id="ARBA00013014"/>
    </source>
</evidence>
<dbReference type="Pfam" id="PF08546">
    <property type="entry name" value="ApbA_C"/>
    <property type="match status" value="1"/>
</dbReference>
<evidence type="ECO:0000256" key="2">
    <source>
        <dbReference type="ARBA" id="ARBA00007870"/>
    </source>
</evidence>
<dbReference type="InterPro" id="IPR013332">
    <property type="entry name" value="KPR_N"/>
</dbReference>
<dbReference type="EMBL" id="DRZC01000033">
    <property type="protein sequence ID" value="HHQ80342.1"/>
    <property type="molecule type" value="Genomic_DNA"/>
</dbReference>
<comment type="caution">
    <text evidence="15">The sequence shown here is derived from an EMBL/GenBank/DDBJ whole genome shotgun (WGS) entry which is preliminary data.</text>
</comment>
<dbReference type="AlphaFoldDB" id="A0A7J3ZKB6"/>
<feature type="domain" description="Ketopantoate reductase C-terminal" evidence="14">
    <location>
        <begin position="174"/>
        <end position="298"/>
    </location>
</feature>